<feature type="domain" description="EamA" evidence="2">
    <location>
        <begin position="5"/>
        <end position="135"/>
    </location>
</feature>
<evidence type="ECO:0000259" key="2">
    <source>
        <dbReference type="Pfam" id="PF00892"/>
    </source>
</evidence>
<feature type="transmembrane region" description="Helical" evidence="1">
    <location>
        <begin position="66"/>
        <end position="86"/>
    </location>
</feature>
<feature type="transmembrane region" description="Helical" evidence="1">
    <location>
        <begin position="93"/>
        <end position="112"/>
    </location>
</feature>
<feature type="transmembrane region" description="Helical" evidence="1">
    <location>
        <begin position="250"/>
        <end position="271"/>
    </location>
</feature>
<dbReference type="Pfam" id="PF00892">
    <property type="entry name" value="EamA"/>
    <property type="match status" value="2"/>
</dbReference>
<dbReference type="RefSeq" id="WP_086047078.1">
    <property type="nucleotide sequence ID" value="NZ_CP017889.1"/>
</dbReference>
<dbReference type="InterPro" id="IPR000620">
    <property type="entry name" value="EamA_dom"/>
</dbReference>
<keyword evidence="1" id="KW-0472">Membrane</keyword>
<protein>
    <submittedName>
        <fullName evidence="3">EamA-like transporter family protein</fullName>
    </submittedName>
</protein>
<organism evidence="3">
    <name type="scientific">Vibrio alginolyticus</name>
    <dbReference type="NCBI Taxonomy" id="663"/>
    <lineage>
        <taxon>Bacteria</taxon>
        <taxon>Pseudomonadati</taxon>
        <taxon>Pseudomonadota</taxon>
        <taxon>Gammaproteobacteria</taxon>
        <taxon>Vibrionales</taxon>
        <taxon>Vibrionaceae</taxon>
        <taxon>Vibrio</taxon>
    </lineage>
</organism>
<dbReference type="InterPro" id="IPR037185">
    <property type="entry name" value="EmrE-like"/>
</dbReference>
<evidence type="ECO:0000313" key="3">
    <source>
        <dbReference type="EMBL" id="ARP19744.1"/>
    </source>
</evidence>
<feature type="transmembrane region" description="Helical" evidence="1">
    <location>
        <begin position="186"/>
        <end position="207"/>
    </location>
</feature>
<dbReference type="GO" id="GO:0016020">
    <property type="term" value="C:membrane"/>
    <property type="evidence" value="ECO:0007669"/>
    <property type="project" value="InterPro"/>
</dbReference>
<feature type="domain" description="EamA" evidence="2">
    <location>
        <begin position="156"/>
        <end position="293"/>
    </location>
</feature>
<keyword evidence="1" id="KW-1133">Transmembrane helix</keyword>
<reference evidence="3" key="1">
    <citation type="submission" date="2016-10" db="EMBL/GenBank/DDBJ databases">
        <title>The High Quality Genome of Vibrio alginolyticus K01M1.</title>
        <authorList>
            <person name="Wendling C."/>
            <person name="Chibani C.M."/>
            <person name="Hertel R."/>
            <person name="Sproer C."/>
            <person name="Bunk B."/>
            <person name="Overmann J."/>
            <person name="Roth O."/>
            <person name="Liesegang H."/>
        </authorList>
    </citation>
    <scope>NUCLEOTIDE SEQUENCE</scope>
    <source>
        <strain evidence="3">K05K4</strain>
    </source>
</reference>
<proteinExistence type="predicted"/>
<feature type="transmembrane region" description="Helical" evidence="1">
    <location>
        <begin position="219"/>
        <end position="244"/>
    </location>
</feature>
<accession>A0A1W6U9U0</accession>
<dbReference type="PANTHER" id="PTHR22911">
    <property type="entry name" value="ACYL-MALONYL CONDENSING ENZYME-RELATED"/>
    <property type="match status" value="1"/>
</dbReference>
<sequence length="295" mass="31697">MGYEWLALCAAFLWAVSSLISVIPAQHLGAFSYSRWRMGCTAVILSTMAWITGGWLTVSWEHVTPMMASGLIGIFIGDTALFACLNRMGPRQAGLLFSCHAVFSAILGYFLFSEVMTTIELLGASLVFSGVVMAIFFGRRGLVNNVLEDIKGNIWVGIGLGLTAAMCQALGGIIAKPVMQTSIDPVAASAIRMISAFFAHSMLLILGVKVARSTQHITWRIFGITALNGFLAMAVGMTLILYALQEGNVGMVALLSSTTPIMLLPLLWVYTKRRPNRFAWLGAALAVIGAGILVQ</sequence>
<evidence type="ECO:0000256" key="1">
    <source>
        <dbReference type="SAM" id="Phobius"/>
    </source>
</evidence>
<feature type="transmembrane region" description="Helical" evidence="1">
    <location>
        <begin position="118"/>
        <end position="142"/>
    </location>
</feature>
<name>A0A1W6U9U0_VIBAL</name>
<dbReference type="PANTHER" id="PTHR22911:SF137">
    <property type="entry name" value="SOLUTE CARRIER FAMILY 35 MEMBER G2-RELATED"/>
    <property type="match status" value="1"/>
</dbReference>
<dbReference type="AlphaFoldDB" id="A0A1W6U9U0"/>
<feature type="transmembrane region" description="Helical" evidence="1">
    <location>
        <begin position="154"/>
        <end position="174"/>
    </location>
</feature>
<dbReference type="EMBL" id="CP017902">
    <property type="protein sequence ID" value="ARP19744.1"/>
    <property type="molecule type" value="Genomic_DNA"/>
</dbReference>
<keyword evidence="1" id="KW-0812">Transmembrane</keyword>
<feature type="transmembrane region" description="Helical" evidence="1">
    <location>
        <begin position="278"/>
        <end position="294"/>
    </location>
</feature>
<gene>
    <name evidence="3" type="ORF">K05K4_29770</name>
</gene>
<dbReference type="SUPFAM" id="SSF103481">
    <property type="entry name" value="Multidrug resistance efflux transporter EmrE"/>
    <property type="match status" value="2"/>
</dbReference>